<keyword evidence="6 7" id="KW-0472">Membrane</keyword>
<dbReference type="Pfam" id="PF01545">
    <property type="entry name" value="Cation_efflux"/>
    <property type="match status" value="1"/>
</dbReference>
<dbReference type="AlphaFoldDB" id="A0A485M5G3"/>
<comment type="subcellular location">
    <subcellularLocation>
        <location evidence="1">Membrane</location>
        <topology evidence="1">Multi-pass membrane protein</topology>
    </subcellularLocation>
</comment>
<proteinExistence type="inferred from homology"/>
<dbReference type="FunFam" id="1.20.1510.10:FF:000006">
    <property type="entry name" value="Divalent cation efflux transporter"/>
    <property type="match status" value="1"/>
</dbReference>
<dbReference type="Gene3D" id="1.20.1510.10">
    <property type="entry name" value="Cation efflux protein transmembrane domain"/>
    <property type="match status" value="1"/>
</dbReference>
<feature type="transmembrane region" description="Helical" evidence="7">
    <location>
        <begin position="184"/>
        <end position="206"/>
    </location>
</feature>
<evidence type="ECO:0000256" key="6">
    <source>
        <dbReference type="ARBA" id="ARBA00023136"/>
    </source>
</evidence>
<sequence length="292" mass="31475">MGDRGVPVAQGERITWLGMATNILLVVVKFAAGVIGHSQALIADAVHSISDLFTDFVVLLGLRFGRKPPDESHHFGHGRIETVASAVVGLALVVVAIFIGVGAARDIYHHVERQPTWIAIAAAAVSILVKEILYQYTVRVGRCIRSQAVVANAWHHRSDALSSVAVLIGVTGAQLRPGWHILDAYAALLVSFFIIKVGIDVLWGAVQEFADTAPNPEVVENIRACIQGVEGVEGVHDLKVRSTGGIYEVQVHLEVKKTLTIAEGHIIINQARECLRDAVKDVGEITVHLDPV</sequence>
<dbReference type="InterPro" id="IPR027470">
    <property type="entry name" value="Cation_efflux_CTD"/>
</dbReference>
<keyword evidence="5 7" id="KW-1133">Transmembrane helix</keyword>
<feature type="transmembrane region" description="Helical" evidence="7">
    <location>
        <begin position="83"/>
        <end position="104"/>
    </location>
</feature>
<accession>A0A485M5G3</accession>
<dbReference type="PANTHER" id="PTHR43840:SF15">
    <property type="entry name" value="MITOCHONDRIAL METAL TRANSPORTER 1-RELATED"/>
    <property type="match status" value="1"/>
</dbReference>
<dbReference type="EMBL" id="CAADRM010000141">
    <property type="protein sequence ID" value="VFU17899.1"/>
    <property type="molecule type" value="Genomic_DNA"/>
</dbReference>
<feature type="transmembrane region" description="Helical" evidence="7">
    <location>
        <begin position="14"/>
        <end position="35"/>
    </location>
</feature>
<evidence type="ECO:0000256" key="7">
    <source>
        <dbReference type="SAM" id="Phobius"/>
    </source>
</evidence>
<dbReference type="InterPro" id="IPR036837">
    <property type="entry name" value="Cation_efflux_CTD_sf"/>
</dbReference>
<organism evidence="10">
    <name type="scientific">anaerobic digester metagenome</name>
    <dbReference type="NCBI Taxonomy" id="1263854"/>
    <lineage>
        <taxon>unclassified sequences</taxon>
        <taxon>metagenomes</taxon>
        <taxon>ecological metagenomes</taxon>
    </lineage>
</organism>
<evidence type="ECO:0000256" key="3">
    <source>
        <dbReference type="ARBA" id="ARBA00022448"/>
    </source>
</evidence>
<evidence type="ECO:0000256" key="2">
    <source>
        <dbReference type="ARBA" id="ARBA00008114"/>
    </source>
</evidence>
<dbReference type="InterPro" id="IPR050291">
    <property type="entry name" value="CDF_Transporter"/>
</dbReference>
<dbReference type="GO" id="GO:0008324">
    <property type="term" value="F:monoatomic cation transmembrane transporter activity"/>
    <property type="evidence" value="ECO:0007669"/>
    <property type="project" value="InterPro"/>
</dbReference>
<dbReference type="SUPFAM" id="SSF160240">
    <property type="entry name" value="Cation efflux protein cytoplasmic domain-like"/>
    <property type="match status" value="1"/>
</dbReference>
<feature type="transmembrane region" description="Helical" evidence="7">
    <location>
        <begin position="116"/>
        <end position="136"/>
    </location>
</feature>
<evidence type="ECO:0000256" key="1">
    <source>
        <dbReference type="ARBA" id="ARBA00004141"/>
    </source>
</evidence>
<evidence type="ECO:0000313" key="10">
    <source>
        <dbReference type="EMBL" id="VFU17899.1"/>
    </source>
</evidence>
<protein>
    <submittedName>
        <fullName evidence="10">Ferrous-iron efflux pump FieF</fullName>
    </submittedName>
</protein>
<dbReference type="InterPro" id="IPR027469">
    <property type="entry name" value="Cation_efflux_TMD_sf"/>
</dbReference>
<evidence type="ECO:0000259" key="9">
    <source>
        <dbReference type="Pfam" id="PF16916"/>
    </source>
</evidence>
<comment type="similarity">
    <text evidence="2">Belongs to the cation diffusion facilitator (CDF) transporter (TC 2.A.4) family.</text>
</comment>
<dbReference type="NCBIfam" id="TIGR01297">
    <property type="entry name" value="CDF"/>
    <property type="match status" value="1"/>
</dbReference>
<reference evidence="10" key="1">
    <citation type="submission" date="2019-03" db="EMBL/GenBank/DDBJ databases">
        <authorList>
            <person name="Hao L."/>
        </authorList>
    </citation>
    <scope>NUCLEOTIDE SEQUENCE</scope>
</reference>
<keyword evidence="4 7" id="KW-0812">Transmembrane</keyword>
<dbReference type="PANTHER" id="PTHR43840">
    <property type="entry name" value="MITOCHONDRIAL METAL TRANSPORTER 1-RELATED"/>
    <property type="match status" value="1"/>
</dbReference>
<dbReference type="GO" id="GO:0016020">
    <property type="term" value="C:membrane"/>
    <property type="evidence" value="ECO:0007669"/>
    <property type="project" value="UniProtKB-SubCell"/>
</dbReference>
<evidence type="ECO:0000259" key="8">
    <source>
        <dbReference type="Pfam" id="PF01545"/>
    </source>
</evidence>
<gene>
    <name evidence="10" type="primary">fieF</name>
    <name evidence="10" type="ORF">SCFA_740021</name>
</gene>
<dbReference type="InterPro" id="IPR058533">
    <property type="entry name" value="Cation_efflux_TM"/>
</dbReference>
<feature type="domain" description="Cation efflux protein cytoplasmic" evidence="9">
    <location>
        <begin position="214"/>
        <end position="291"/>
    </location>
</feature>
<dbReference type="Pfam" id="PF16916">
    <property type="entry name" value="ZT_dimer"/>
    <property type="match status" value="1"/>
</dbReference>
<evidence type="ECO:0000256" key="4">
    <source>
        <dbReference type="ARBA" id="ARBA00022692"/>
    </source>
</evidence>
<evidence type="ECO:0000256" key="5">
    <source>
        <dbReference type="ARBA" id="ARBA00022989"/>
    </source>
</evidence>
<feature type="domain" description="Cation efflux protein transmembrane" evidence="8">
    <location>
        <begin position="16"/>
        <end position="208"/>
    </location>
</feature>
<keyword evidence="3" id="KW-0813">Transport</keyword>
<dbReference type="InterPro" id="IPR002524">
    <property type="entry name" value="Cation_efflux"/>
</dbReference>
<name>A0A485M5G3_9ZZZZ</name>
<dbReference type="Gene3D" id="3.30.70.1350">
    <property type="entry name" value="Cation efflux protein, cytoplasmic domain"/>
    <property type="match status" value="1"/>
</dbReference>
<dbReference type="SUPFAM" id="SSF161111">
    <property type="entry name" value="Cation efflux protein transmembrane domain-like"/>
    <property type="match status" value="1"/>
</dbReference>